<name>D9PFU2_9ZZZZ</name>
<organism evidence="3">
    <name type="scientific">sediment metagenome</name>
    <dbReference type="NCBI Taxonomy" id="749907"/>
    <lineage>
        <taxon>unclassified sequences</taxon>
        <taxon>metagenomes</taxon>
        <taxon>ecological metagenomes</taxon>
    </lineage>
</organism>
<sequence>MSLIQEALDKTGKKKPEDLVPKQTSAKKGIQSERAAFFEMPMISPELLGRENKVQIPAASQDKSGSRKLKPLALVIFAGFVLISAGLLFYLLDVEVERESAVKEGFPAAQPAETAPSNPFQPAAAKPVKPKYTLTGITTDTGGTRLALINGQIVGVGDLLREGAVVKQIHARSAVLTVEGREILLEL</sequence>
<feature type="compositionally biased region" description="Basic and acidic residues" evidence="1">
    <location>
        <begin position="7"/>
        <end position="20"/>
    </location>
</feature>
<gene>
    <name evidence="3" type="ORF">LDC_0387</name>
</gene>
<feature type="region of interest" description="Disordered" evidence="1">
    <location>
        <begin position="1"/>
        <end position="27"/>
    </location>
</feature>
<accession>D9PFU2</accession>
<feature type="transmembrane region" description="Helical" evidence="2">
    <location>
        <begin position="72"/>
        <end position="92"/>
    </location>
</feature>
<keyword evidence="2" id="KW-0472">Membrane</keyword>
<proteinExistence type="predicted"/>
<dbReference type="EMBL" id="ADZX01000121">
    <property type="protein sequence ID" value="EFK97578.1"/>
    <property type="molecule type" value="Genomic_DNA"/>
</dbReference>
<protein>
    <submittedName>
        <fullName evidence="3">Uncharacterized protein</fullName>
    </submittedName>
</protein>
<keyword evidence="2" id="KW-1133">Transmembrane helix</keyword>
<reference evidence="3" key="1">
    <citation type="submission" date="2010-07" db="EMBL/GenBank/DDBJ databases">
        <authorList>
            <consortium name="CONSOLIDER consortium CSD2007-00005"/>
            <person name="Guazzaroni M.-E."/>
            <person name="Richter M."/>
            <person name="Garcia-Salamanca A."/>
            <person name="Yarza P."/>
            <person name="Ferrer M."/>
        </authorList>
    </citation>
    <scope>NUCLEOTIDE SEQUENCE</scope>
</reference>
<reference evidence="3" key="2">
    <citation type="journal article" date="2011" name="Microb. Ecol.">
        <title>Taxonomic and Functional Metagenomic Profiling of the Microbial Community in the Anoxic Sediment of a Sub-saline Shallow Lake (Laguna de Carrizo, Central Spain).</title>
        <authorList>
            <person name="Ferrer M."/>
            <person name="Guazzaroni M.E."/>
            <person name="Richter M."/>
            <person name="Garcia-Salamanca A."/>
            <person name="Yarza P."/>
            <person name="Suarez-Suarez A."/>
            <person name="Solano J."/>
            <person name="Alcaide M."/>
            <person name="van Dillewijn P."/>
            <person name="Molina-Henares M.A."/>
            <person name="Lopez-Cortes N."/>
            <person name="Al-Ramahi Y."/>
            <person name="Guerrero C."/>
            <person name="Acosta A."/>
            <person name="de Eugenio L.I."/>
            <person name="Martinez V."/>
            <person name="Marques S."/>
            <person name="Rojo F."/>
            <person name="Santero E."/>
            <person name="Genilloud O."/>
            <person name="Perez-Perez J."/>
            <person name="Rossello-Mora R."/>
            <person name="Ramos J.L."/>
        </authorList>
    </citation>
    <scope>NUCLEOTIDE SEQUENCE</scope>
</reference>
<comment type="caution">
    <text evidence="3">The sequence shown here is derived from an EMBL/GenBank/DDBJ whole genome shotgun (WGS) entry which is preliminary data.</text>
</comment>
<keyword evidence="2" id="KW-0812">Transmembrane</keyword>
<evidence type="ECO:0000256" key="1">
    <source>
        <dbReference type="SAM" id="MobiDB-lite"/>
    </source>
</evidence>
<evidence type="ECO:0000313" key="3">
    <source>
        <dbReference type="EMBL" id="EFK97578.1"/>
    </source>
</evidence>
<dbReference type="AlphaFoldDB" id="D9PFU2"/>
<evidence type="ECO:0000256" key="2">
    <source>
        <dbReference type="SAM" id="Phobius"/>
    </source>
</evidence>